<dbReference type="OrthoDB" id="6196468at2"/>
<dbReference type="Gene3D" id="2.60.120.370">
    <property type="entry name" value="YhcH/YjgK/YiaL"/>
    <property type="match status" value="1"/>
</dbReference>
<dbReference type="GO" id="GO:0005829">
    <property type="term" value="C:cytosol"/>
    <property type="evidence" value="ECO:0007669"/>
    <property type="project" value="TreeGrafter"/>
</dbReference>
<dbReference type="RefSeq" id="WP_100289878.1">
    <property type="nucleotide sequence ID" value="NZ_PHHA01000044.1"/>
</dbReference>
<gene>
    <name evidence="1" type="ORF">CVP05_12445</name>
</gene>
<comment type="caution">
    <text evidence="1">The sequence shown here is derived from an EMBL/GenBank/DDBJ whole genome shotgun (WGS) entry which is preliminary data.</text>
</comment>
<evidence type="ECO:0000313" key="2">
    <source>
        <dbReference type="Proteomes" id="UP000229329"/>
    </source>
</evidence>
<reference evidence="1 2" key="1">
    <citation type="submission" date="2017-11" db="EMBL/GenBank/DDBJ databases">
        <title>Reclassification of Bisgaard taxon 7 as Conservatibacter flavescens gen. nov., sp. nov.</title>
        <authorList>
            <person name="Christensen H."/>
        </authorList>
    </citation>
    <scope>NUCLEOTIDE SEQUENCE [LARGE SCALE GENOMIC DNA]</scope>
    <source>
        <strain evidence="1 2">7_4</strain>
    </source>
</reference>
<name>A0A2M8RZC1_9PAST</name>
<dbReference type="NCBIfam" id="TIGR00022">
    <property type="entry name" value="YhcH/YjgK/YiaL family protein"/>
    <property type="match status" value="1"/>
</dbReference>
<accession>A0A2M8RZC1</accession>
<dbReference type="InterPro" id="IPR037012">
    <property type="entry name" value="NanQ/TabA/YiaL_sf"/>
</dbReference>
<dbReference type="SUPFAM" id="SSF51197">
    <property type="entry name" value="Clavaminate synthase-like"/>
    <property type="match status" value="1"/>
</dbReference>
<dbReference type="PANTHER" id="PTHR34986">
    <property type="entry name" value="EVOLVED BETA-GALACTOSIDASE SUBUNIT BETA"/>
    <property type="match status" value="1"/>
</dbReference>
<sequence length="156" mass="18004">MFFGHINQIDANIYPKVIQKALNYLKTTNFDELEVGRYELDGKNMYVQVLDLQTQEKSHYQPEVHRHYLDVQYLHSGKETIGVAIDNGQNDIAHDYDAERDILFYKDVQNETTLVMRPGNFAVFFPTDIHRAACCDGDSSLIRKVVVKIAVSQLHE</sequence>
<dbReference type="AlphaFoldDB" id="A0A2M8RZC1"/>
<dbReference type="Pfam" id="PF04074">
    <property type="entry name" value="DUF386"/>
    <property type="match status" value="1"/>
</dbReference>
<proteinExistence type="predicted"/>
<dbReference type="InterPro" id="IPR004375">
    <property type="entry name" value="NanQ/TabA/YiaL"/>
</dbReference>
<dbReference type="EMBL" id="PHHA01000044">
    <property type="protein sequence ID" value="PJG84245.1"/>
    <property type="molecule type" value="Genomic_DNA"/>
</dbReference>
<dbReference type="PANTHER" id="PTHR34986:SF1">
    <property type="entry name" value="PROTEIN YIAL"/>
    <property type="match status" value="1"/>
</dbReference>
<keyword evidence="2" id="KW-1185">Reference proteome</keyword>
<evidence type="ECO:0000313" key="1">
    <source>
        <dbReference type="EMBL" id="PJG84245.1"/>
    </source>
</evidence>
<protein>
    <submittedName>
        <fullName evidence="1">YhcH/YjgK/YiaL family protein</fullName>
    </submittedName>
</protein>
<dbReference type="Proteomes" id="UP000229329">
    <property type="component" value="Unassembled WGS sequence"/>
</dbReference>
<organism evidence="1 2">
    <name type="scientific">Conservatibacter flavescens</name>
    <dbReference type="NCBI Taxonomy" id="28161"/>
    <lineage>
        <taxon>Bacteria</taxon>
        <taxon>Pseudomonadati</taxon>
        <taxon>Pseudomonadota</taxon>
        <taxon>Gammaproteobacteria</taxon>
        <taxon>Pasteurellales</taxon>
        <taxon>Pasteurellaceae</taxon>
        <taxon>Conservatibacter</taxon>
    </lineage>
</organism>